<dbReference type="AlphaFoldDB" id="A0A3M7RBU5"/>
<organism evidence="1 2">
    <name type="scientific">Brachionus plicatilis</name>
    <name type="common">Marine rotifer</name>
    <name type="synonym">Brachionus muelleri</name>
    <dbReference type="NCBI Taxonomy" id="10195"/>
    <lineage>
        <taxon>Eukaryota</taxon>
        <taxon>Metazoa</taxon>
        <taxon>Spiralia</taxon>
        <taxon>Gnathifera</taxon>
        <taxon>Rotifera</taxon>
        <taxon>Eurotatoria</taxon>
        <taxon>Monogononta</taxon>
        <taxon>Pseudotrocha</taxon>
        <taxon>Ploima</taxon>
        <taxon>Brachionidae</taxon>
        <taxon>Brachionus</taxon>
    </lineage>
</organism>
<gene>
    <name evidence="1" type="ORF">BpHYR1_001746</name>
</gene>
<dbReference type="Proteomes" id="UP000276133">
    <property type="component" value="Unassembled WGS sequence"/>
</dbReference>
<dbReference type="EMBL" id="REGN01003739">
    <property type="protein sequence ID" value="RNA21072.1"/>
    <property type="molecule type" value="Genomic_DNA"/>
</dbReference>
<proteinExistence type="predicted"/>
<comment type="caution">
    <text evidence="1">The sequence shown here is derived from an EMBL/GenBank/DDBJ whole genome shotgun (WGS) entry which is preliminary data.</text>
</comment>
<keyword evidence="2" id="KW-1185">Reference proteome</keyword>
<protein>
    <submittedName>
        <fullName evidence="1">Uncharacterized protein</fullName>
    </submittedName>
</protein>
<evidence type="ECO:0000313" key="2">
    <source>
        <dbReference type="Proteomes" id="UP000276133"/>
    </source>
</evidence>
<sequence>MTCYLKSLTKITYKDNEKIIVLKVNFNLSQYLLHSCSSVKALIAFNPRSDEPNRLAIQLWITGSMTRLTHSERPRIT</sequence>
<accession>A0A3M7RBU5</accession>
<reference evidence="1 2" key="1">
    <citation type="journal article" date="2018" name="Sci. Rep.">
        <title>Genomic signatures of local adaptation to the degree of environmental predictability in rotifers.</title>
        <authorList>
            <person name="Franch-Gras L."/>
            <person name="Hahn C."/>
            <person name="Garcia-Roger E.M."/>
            <person name="Carmona M.J."/>
            <person name="Serra M."/>
            <person name="Gomez A."/>
        </authorList>
    </citation>
    <scope>NUCLEOTIDE SEQUENCE [LARGE SCALE GENOMIC DNA]</scope>
    <source>
        <strain evidence="1">HYR1</strain>
    </source>
</reference>
<evidence type="ECO:0000313" key="1">
    <source>
        <dbReference type="EMBL" id="RNA21072.1"/>
    </source>
</evidence>
<name>A0A3M7RBU5_BRAPC</name>